<dbReference type="KEGG" id="fcm:BIW12_12735"/>
<sequence>MTEFIKERFVKVVHTLESFYEFQNKENISLSEYTNKLQELYNFNWSTVSNVTIFNDSIIRLFNIRTDENNDEFLERTKGIKIPPVDKIIAKVLYIDILDILENNLKSKKFPFKDYKAYFDSIDLEEYCNFYFYIPYNAIPEELSKCNTNFKNVESLDIAKELLNLMISTIENYINDILLFNIKKWFDRTEINYSYIQDEEDRIYFIKLRENYINSWLNCTVTASGWSVFSKEDLWDELNKLNLTDEKIEEIENHQQKLFFEELSYSIYEAMLSFNSTYIVDKKSVIKKELMLLNNFINGDTSDVIVDRIRKIIEIDDPKEVLIAFDEITKCNIFCPYDSYKYIPKKSKILSPKFSAYFINGYIKRLQSELLKLPSEISNNNKTTTPISTFKIKAGASKKKKATDLFEALEREKHIDPNSKNDFINAFIGNPPDNKINWTGLFGDLKSFINYSISENLIEKISSKWIITADIFLHNGIHFNNTKIKDTVITSSDVNIKKIVKSIL</sequence>
<dbReference type="STRING" id="1306519.BIW12_12735"/>
<reference evidence="1 2" key="1">
    <citation type="submission" date="2016-10" db="EMBL/GenBank/DDBJ databases">
        <title>Complete Genome Sequence of Flavobacterium sp. PK15.</title>
        <authorList>
            <person name="Ekwe A."/>
            <person name="Kim S.B."/>
        </authorList>
    </citation>
    <scope>NUCLEOTIDE SEQUENCE [LARGE SCALE GENOMIC DNA]</scope>
    <source>
        <strain evidence="1 2">PK15</strain>
    </source>
</reference>
<dbReference type="RefSeq" id="WP_071185463.1">
    <property type="nucleotide sequence ID" value="NZ_CP017774.1"/>
</dbReference>
<evidence type="ECO:0000313" key="1">
    <source>
        <dbReference type="EMBL" id="APA00224.1"/>
    </source>
</evidence>
<gene>
    <name evidence="1" type="ORF">BIW12_12735</name>
</gene>
<name>A0A1D9PCD1_9FLAO</name>
<dbReference type="AlphaFoldDB" id="A0A1D9PCD1"/>
<organism evidence="1 2">
    <name type="scientific">Flavobacterium commune</name>
    <dbReference type="NCBI Taxonomy" id="1306519"/>
    <lineage>
        <taxon>Bacteria</taxon>
        <taxon>Pseudomonadati</taxon>
        <taxon>Bacteroidota</taxon>
        <taxon>Flavobacteriia</taxon>
        <taxon>Flavobacteriales</taxon>
        <taxon>Flavobacteriaceae</taxon>
        <taxon>Flavobacterium</taxon>
    </lineage>
</organism>
<evidence type="ECO:0000313" key="2">
    <source>
        <dbReference type="Proteomes" id="UP000178198"/>
    </source>
</evidence>
<keyword evidence="2" id="KW-1185">Reference proteome</keyword>
<dbReference type="OrthoDB" id="839908at2"/>
<proteinExistence type="predicted"/>
<protein>
    <submittedName>
        <fullName evidence="1">Uncharacterized protein</fullName>
    </submittedName>
</protein>
<dbReference type="Proteomes" id="UP000178198">
    <property type="component" value="Chromosome"/>
</dbReference>
<dbReference type="EMBL" id="CP017774">
    <property type="protein sequence ID" value="APA00224.1"/>
    <property type="molecule type" value="Genomic_DNA"/>
</dbReference>
<accession>A0A1D9PCD1</accession>